<dbReference type="SUPFAM" id="SSF54575">
    <property type="entry name" value="Ribosomal protein L31e"/>
    <property type="match status" value="1"/>
</dbReference>
<evidence type="ECO:0000256" key="2">
    <source>
        <dbReference type="ARBA" id="ARBA00022980"/>
    </source>
</evidence>
<evidence type="ECO:0000313" key="6">
    <source>
        <dbReference type="EnsemblMetazoa" id="CLYHEMP019644.1"/>
    </source>
</evidence>
<dbReference type="GO" id="GO:0003735">
    <property type="term" value="F:structural constituent of ribosome"/>
    <property type="evidence" value="ECO:0007669"/>
    <property type="project" value="InterPro"/>
</dbReference>
<dbReference type="GO" id="GO:0002181">
    <property type="term" value="P:cytoplasmic translation"/>
    <property type="evidence" value="ECO:0007669"/>
    <property type="project" value="TreeGrafter"/>
</dbReference>
<keyword evidence="7" id="KW-1185">Reference proteome</keyword>
<dbReference type="Proteomes" id="UP000594262">
    <property type="component" value="Unplaced"/>
</dbReference>
<dbReference type="PANTHER" id="PTHR10956:SF0">
    <property type="entry name" value="60S RIBOSOMAL PROTEIN L31"/>
    <property type="match status" value="1"/>
</dbReference>
<evidence type="ECO:0000256" key="5">
    <source>
        <dbReference type="ARBA" id="ARBA00035337"/>
    </source>
</evidence>
<evidence type="ECO:0000256" key="4">
    <source>
        <dbReference type="ARBA" id="ARBA00035230"/>
    </source>
</evidence>
<dbReference type="FunFam" id="3.10.440.10:FF:000001">
    <property type="entry name" value="60S ribosomal protein L31"/>
    <property type="match status" value="1"/>
</dbReference>
<proteinExistence type="inferred from homology"/>
<evidence type="ECO:0000256" key="1">
    <source>
        <dbReference type="ARBA" id="ARBA00010808"/>
    </source>
</evidence>
<keyword evidence="2" id="KW-0689">Ribosomal protein</keyword>
<dbReference type="GO" id="GO:0022625">
    <property type="term" value="C:cytosolic large ribosomal subunit"/>
    <property type="evidence" value="ECO:0007669"/>
    <property type="project" value="TreeGrafter"/>
</dbReference>
<organism evidence="6 7">
    <name type="scientific">Clytia hemisphaerica</name>
    <dbReference type="NCBI Taxonomy" id="252671"/>
    <lineage>
        <taxon>Eukaryota</taxon>
        <taxon>Metazoa</taxon>
        <taxon>Cnidaria</taxon>
        <taxon>Hydrozoa</taxon>
        <taxon>Hydroidolina</taxon>
        <taxon>Leptothecata</taxon>
        <taxon>Obeliida</taxon>
        <taxon>Clytiidae</taxon>
        <taxon>Clytia</taxon>
    </lineage>
</organism>
<dbReference type="EnsemblMetazoa" id="CLYHEMT019644.1">
    <property type="protein sequence ID" value="CLYHEMP019644.1"/>
    <property type="gene ID" value="CLYHEMG019644"/>
</dbReference>
<dbReference type="CDD" id="cd00463">
    <property type="entry name" value="Ribosomal_L31e"/>
    <property type="match status" value="1"/>
</dbReference>
<dbReference type="RefSeq" id="XP_066936855.1">
    <property type="nucleotide sequence ID" value="XM_067080754.1"/>
</dbReference>
<dbReference type="AlphaFoldDB" id="A0A7M5X906"/>
<dbReference type="SMART" id="SM01380">
    <property type="entry name" value="Ribosomal_L31e"/>
    <property type="match status" value="1"/>
</dbReference>
<accession>A0A7M5X906</accession>
<dbReference type="PANTHER" id="PTHR10956">
    <property type="entry name" value="60S RIBOSOMAL PROTEIN L31"/>
    <property type="match status" value="1"/>
</dbReference>
<keyword evidence="3" id="KW-0687">Ribonucleoprotein</keyword>
<sequence>MAKKSDKKKSTKSPVNEVVTREYTIHLHKRIHGMQFKKRAPRAIREIKKFAEKMMGTPDVRIDTSLNKYVWSHGVRNVPRRARVRLARRRNEDEDSTNKLYTLVTAIKVDSFKGLHTENVESED</sequence>
<evidence type="ECO:0000256" key="3">
    <source>
        <dbReference type="ARBA" id="ARBA00023274"/>
    </source>
</evidence>
<dbReference type="InterPro" id="IPR000054">
    <property type="entry name" value="Ribosomal_eL31"/>
</dbReference>
<reference evidence="6" key="1">
    <citation type="submission" date="2021-01" db="UniProtKB">
        <authorList>
            <consortium name="EnsemblMetazoa"/>
        </authorList>
    </citation>
    <scope>IDENTIFICATION</scope>
</reference>
<dbReference type="Gene3D" id="3.10.440.10">
    <property type="match status" value="1"/>
</dbReference>
<dbReference type="Pfam" id="PF01198">
    <property type="entry name" value="Ribosomal_L31e"/>
    <property type="match status" value="1"/>
</dbReference>
<dbReference type="OrthoDB" id="9739313at2759"/>
<dbReference type="GeneID" id="136824779"/>
<comment type="similarity">
    <text evidence="1">Belongs to the eukaryotic ribosomal protein eL31 family.</text>
</comment>
<name>A0A7M5X906_9CNID</name>
<protein>
    <recommendedName>
        <fullName evidence="4">Large ribosomal subunit protein eL31</fullName>
    </recommendedName>
    <alternativeName>
        <fullName evidence="5">60S ribosomal protein L31</fullName>
    </alternativeName>
</protein>
<dbReference type="InterPro" id="IPR023621">
    <property type="entry name" value="Ribosomal_eL31_dom_sf"/>
</dbReference>
<evidence type="ECO:0000313" key="7">
    <source>
        <dbReference type="Proteomes" id="UP000594262"/>
    </source>
</evidence>